<gene>
    <name evidence="2" type="ORF">ZHAS_00018992</name>
</gene>
<dbReference type="EMBL" id="ATLV01024184">
    <property type="status" value="NOT_ANNOTATED_CDS"/>
    <property type="molecule type" value="Genomic_DNA"/>
</dbReference>
<dbReference type="EnsemblMetazoa" id="ASIC018992-RA">
    <property type="protein sequence ID" value="ASIC018992-PA"/>
    <property type="gene ID" value="ASIC018992"/>
</dbReference>
<dbReference type="AlphaFoldDB" id="A0A084WL57"/>
<dbReference type="VEuPathDB" id="VectorBase:ASIC018992"/>
<reference evidence="2 4" key="1">
    <citation type="journal article" date="2014" name="BMC Genomics">
        <title>Genome sequence of Anopheles sinensis provides insight into genetics basis of mosquito competence for malaria parasites.</title>
        <authorList>
            <person name="Zhou D."/>
            <person name="Zhang D."/>
            <person name="Ding G."/>
            <person name="Shi L."/>
            <person name="Hou Q."/>
            <person name="Ye Y."/>
            <person name="Xu Y."/>
            <person name="Zhou H."/>
            <person name="Xiong C."/>
            <person name="Li S."/>
            <person name="Yu J."/>
            <person name="Hong S."/>
            <person name="Yu X."/>
            <person name="Zou P."/>
            <person name="Chen C."/>
            <person name="Chang X."/>
            <person name="Wang W."/>
            <person name="Lv Y."/>
            <person name="Sun Y."/>
            <person name="Ma L."/>
            <person name="Shen B."/>
            <person name="Zhu C."/>
        </authorList>
    </citation>
    <scope>NUCLEOTIDE SEQUENCE [LARGE SCALE GENOMIC DNA]</scope>
</reference>
<organism evidence="2">
    <name type="scientific">Anopheles sinensis</name>
    <name type="common">Mosquito</name>
    <dbReference type="NCBI Taxonomy" id="74873"/>
    <lineage>
        <taxon>Eukaryota</taxon>
        <taxon>Metazoa</taxon>
        <taxon>Ecdysozoa</taxon>
        <taxon>Arthropoda</taxon>
        <taxon>Hexapoda</taxon>
        <taxon>Insecta</taxon>
        <taxon>Pterygota</taxon>
        <taxon>Neoptera</taxon>
        <taxon>Endopterygota</taxon>
        <taxon>Diptera</taxon>
        <taxon>Nematocera</taxon>
        <taxon>Culicoidea</taxon>
        <taxon>Culicidae</taxon>
        <taxon>Anophelinae</taxon>
        <taxon>Anopheles</taxon>
    </lineage>
</organism>
<dbReference type="EMBL" id="KE525350">
    <property type="protein sequence ID" value="KFB50951.1"/>
    <property type="molecule type" value="Genomic_DNA"/>
</dbReference>
<dbReference type="Proteomes" id="UP000030765">
    <property type="component" value="Unassembled WGS sequence"/>
</dbReference>
<protein>
    <submittedName>
        <fullName evidence="2 3">Major facilitator superfamily protein</fullName>
    </submittedName>
</protein>
<evidence type="ECO:0000313" key="4">
    <source>
        <dbReference type="Proteomes" id="UP000030765"/>
    </source>
</evidence>
<keyword evidence="4" id="KW-1185">Reference proteome</keyword>
<name>A0A084WL57_ANOSI</name>
<evidence type="ECO:0000313" key="3">
    <source>
        <dbReference type="EnsemblMetazoa" id="ASIC018992-PA"/>
    </source>
</evidence>
<evidence type="ECO:0000313" key="2">
    <source>
        <dbReference type="EMBL" id="KFB50951.1"/>
    </source>
</evidence>
<sequence length="292" mass="32160">MGRFNNPPVTFLFPGCTLSSVPSNQCSIPSPLAYGNGSTKSPAHRLLANARSPNANNHSLFGAGLALGRGWENPRLVLTSTGRKIGEIADKECTDRFINNKRTAVVWSPVVGRAGSHPRAGLRNRFGRPNRSINGAEARGPPPALLWSAVASSDEISVIFQHAGDYVTLEDGAPDSNRRTFGRFHFCSPSTERAPITGVKNENLHHPSGVASSWCARSKWLPHCWNNDTLRDEIYKQLIQLITHVDLQCPRGPEKKRRDRRAPCAVCCYAILCESSEVEEIIQQMRRPSNVT</sequence>
<proteinExistence type="predicted"/>
<evidence type="ECO:0000256" key="1">
    <source>
        <dbReference type="SAM" id="MobiDB-lite"/>
    </source>
</evidence>
<reference evidence="3" key="2">
    <citation type="submission" date="2020-05" db="UniProtKB">
        <authorList>
            <consortium name="EnsemblMetazoa"/>
        </authorList>
    </citation>
    <scope>IDENTIFICATION</scope>
</reference>
<accession>A0A084WL57</accession>
<feature type="region of interest" description="Disordered" evidence="1">
    <location>
        <begin position="118"/>
        <end position="137"/>
    </location>
</feature>